<evidence type="ECO:0000256" key="3">
    <source>
        <dbReference type="ARBA" id="ARBA00023163"/>
    </source>
</evidence>
<dbReference type="PANTHER" id="PTHR47506">
    <property type="entry name" value="TRANSCRIPTIONAL REGULATORY PROTEIN"/>
    <property type="match status" value="1"/>
</dbReference>
<dbReference type="GO" id="GO:0003677">
    <property type="term" value="F:DNA binding"/>
    <property type="evidence" value="ECO:0007669"/>
    <property type="project" value="UniProtKB-UniRule"/>
</dbReference>
<feature type="domain" description="HTH tetR-type" evidence="5">
    <location>
        <begin position="1"/>
        <end position="61"/>
    </location>
</feature>
<evidence type="ECO:0000259" key="5">
    <source>
        <dbReference type="PROSITE" id="PS50977"/>
    </source>
</evidence>
<proteinExistence type="predicted"/>
<dbReference type="Pfam" id="PF00440">
    <property type="entry name" value="TetR_N"/>
    <property type="match status" value="1"/>
</dbReference>
<dbReference type="AlphaFoldDB" id="A0A124DZI5"/>
<dbReference type="PRINTS" id="PR00455">
    <property type="entry name" value="HTHTETR"/>
</dbReference>
<dbReference type="InterPro" id="IPR009057">
    <property type="entry name" value="Homeodomain-like_sf"/>
</dbReference>
<dbReference type="SUPFAM" id="SSF48498">
    <property type="entry name" value="Tetracyclin repressor-like, C-terminal domain"/>
    <property type="match status" value="1"/>
</dbReference>
<dbReference type="EMBL" id="BCSX01000018">
    <property type="protein sequence ID" value="GAS87480.1"/>
    <property type="molecule type" value="Genomic_DNA"/>
</dbReference>
<feature type="DNA-binding region" description="H-T-H motif" evidence="4">
    <location>
        <begin position="24"/>
        <end position="43"/>
    </location>
</feature>
<dbReference type="Proteomes" id="UP000069620">
    <property type="component" value="Unassembled WGS sequence"/>
</dbReference>
<dbReference type="Gene3D" id="1.10.357.10">
    <property type="entry name" value="Tetracycline Repressor, domain 2"/>
    <property type="match status" value="1"/>
</dbReference>
<keyword evidence="7" id="KW-1185">Reference proteome</keyword>
<dbReference type="SUPFAM" id="SSF46689">
    <property type="entry name" value="Homeodomain-like"/>
    <property type="match status" value="1"/>
</dbReference>
<evidence type="ECO:0000256" key="2">
    <source>
        <dbReference type="ARBA" id="ARBA00023125"/>
    </source>
</evidence>
<evidence type="ECO:0000313" key="7">
    <source>
        <dbReference type="Proteomes" id="UP000069620"/>
    </source>
</evidence>
<dbReference type="InterPro" id="IPR001647">
    <property type="entry name" value="HTH_TetR"/>
</dbReference>
<gene>
    <name evidence="6" type="ORF">RMCB_1576</name>
</gene>
<evidence type="ECO:0000256" key="4">
    <source>
        <dbReference type="PROSITE-ProRule" id="PRU00335"/>
    </source>
</evidence>
<dbReference type="PROSITE" id="PS50977">
    <property type="entry name" value="HTH_TETR_2"/>
    <property type="match status" value="1"/>
</dbReference>
<evidence type="ECO:0000313" key="6">
    <source>
        <dbReference type="EMBL" id="GAS87480.1"/>
    </source>
</evidence>
<dbReference type="PANTHER" id="PTHR47506:SF6">
    <property type="entry name" value="HTH-TYPE TRANSCRIPTIONAL REPRESSOR NEMR"/>
    <property type="match status" value="1"/>
</dbReference>
<organism evidence="6 7">
    <name type="scientific">Mycolicibacterium brisbanense</name>
    <dbReference type="NCBI Taxonomy" id="146020"/>
    <lineage>
        <taxon>Bacteria</taxon>
        <taxon>Bacillati</taxon>
        <taxon>Actinomycetota</taxon>
        <taxon>Actinomycetes</taxon>
        <taxon>Mycobacteriales</taxon>
        <taxon>Mycobacteriaceae</taxon>
        <taxon>Mycolicibacterium</taxon>
    </lineage>
</organism>
<protein>
    <submittedName>
        <fullName evidence="6">TetR family transcriptional regulator</fullName>
    </submittedName>
</protein>
<comment type="caution">
    <text evidence="6">The sequence shown here is derived from an EMBL/GenBank/DDBJ whole genome shotgun (WGS) entry which is preliminary data.</text>
</comment>
<name>A0A124DZI5_9MYCO</name>
<dbReference type="RefSeq" id="WP_062828314.1">
    <property type="nucleotide sequence ID" value="NZ_BCSX01000018.1"/>
</dbReference>
<keyword evidence="3" id="KW-0804">Transcription</keyword>
<keyword evidence="2 4" id="KW-0238">DNA-binding</keyword>
<reference evidence="7" key="1">
    <citation type="journal article" date="2016" name="Genome Announc.">
        <title>Draft Genome Sequences of Five Rapidly Growing Mycobacterium Species, M. thermoresistibile, M. fortuitum subsp. acetamidolyticum, M. canariasense, M. brisbanense, and M. novocastrense.</title>
        <authorList>
            <person name="Katahira K."/>
            <person name="Ogura Y."/>
            <person name="Gotoh Y."/>
            <person name="Hayashi T."/>
        </authorList>
    </citation>
    <scope>NUCLEOTIDE SEQUENCE [LARGE SCALE GENOMIC DNA]</scope>
    <source>
        <strain evidence="7">JCM15654</strain>
    </source>
</reference>
<keyword evidence="1" id="KW-0805">Transcription regulation</keyword>
<dbReference type="InterPro" id="IPR011075">
    <property type="entry name" value="TetR_C"/>
</dbReference>
<dbReference type="STRING" id="146020.RMCB_1576"/>
<reference evidence="7" key="2">
    <citation type="submission" date="2016-02" db="EMBL/GenBank/DDBJ databases">
        <title>Draft genome sequence of five rapidly growing Mycobacterium species.</title>
        <authorList>
            <person name="Katahira K."/>
            <person name="Gotou Y."/>
            <person name="Iida K."/>
            <person name="Ogura Y."/>
            <person name="Hayashi T."/>
        </authorList>
    </citation>
    <scope>NUCLEOTIDE SEQUENCE [LARGE SCALE GENOMIC DNA]</scope>
    <source>
        <strain evidence="7">JCM15654</strain>
    </source>
</reference>
<dbReference type="InterPro" id="IPR036271">
    <property type="entry name" value="Tet_transcr_reg_TetR-rel_C_sf"/>
</dbReference>
<sequence>MSTADEILGCAKTLIVTGGYNGFSYADIAREVGIRKASIHHHFPTKADLVRTLVSGYRQEALAGLAEIERHVGDPVGMLRSYADYWQACIMDATNPFCVCALLAAELPCLPREVADEVTAHFRALSTWITSILERGAKQNLFRIEKSPSADAEAFIATVHGAMLSARAYGDPKMFATVVTPLLDRLDFRVARPSTAAARGKS</sequence>
<dbReference type="OrthoDB" id="3196926at2"/>
<accession>A0A124DZI5</accession>
<evidence type="ECO:0000256" key="1">
    <source>
        <dbReference type="ARBA" id="ARBA00023015"/>
    </source>
</evidence>
<dbReference type="Pfam" id="PF16925">
    <property type="entry name" value="TetR_C_13"/>
    <property type="match status" value="1"/>
</dbReference>